<dbReference type="InterPro" id="IPR017881">
    <property type="entry name" value="NirD"/>
</dbReference>
<dbReference type="NCBIfam" id="TIGR02378">
    <property type="entry name" value="nirD_assim_sml"/>
    <property type="match status" value="1"/>
</dbReference>
<evidence type="ECO:0000256" key="2">
    <source>
        <dbReference type="ARBA" id="ARBA00023063"/>
    </source>
</evidence>
<keyword evidence="2" id="KW-0534">Nitrate assimilation</keyword>
<dbReference type="STRING" id="320778.ABT57_08940"/>
<dbReference type="InterPro" id="IPR036922">
    <property type="entry name" value="Rieske_2Fe-2S_sf"/>
</dbReference>
<evidence type="ECO:0000256" key="1">
    <source>
        <dbReference type="ARBA" id="ARBA00023002"/>
    </source>
</evidence>
<evidence type="ECO:0000313" key="5">
    <source>
        <dbReference type="Proteomes" id="UP000035909"/>
    </source>
</evidence>
<keyword evidence="1" id="KW-0560">Oxidoreductase</keyword>
<proteinExistence type="predicted"/>
<dbReference type="Gene3D" id="2.102.10.10">
    <property type="entry name" value="Rieske [2Fe-2S] iron-sulphur domain"/>
    <property type="match status" value="1"/>
</dbReference>
<dbReference type="GO" id="GO:0051537">
    <property type="term" value="F:2 iron, 2 sulfur cluster binding"/>
    <property type="evidence" value="ECO:0007669"/>
    <property type="project" value="InterPro"/>
</dbReference>
<sequence length="108" mass="11740">MSWIKICGLDALVANTGMGAIVNGQQLALFYVPTQDPAVFALDNWDPIGKAYVMARGIVGDLKGELCVASPLYKQHFNLRTGQCLEQPAISLATWSVKVEDGSIWVRS</sequence>
<dbReference type="OrthoDB" id="516687at2"/>
<name>A0A0J1HDT7_9GAMM</name>
<dbReference type="Pfam" id="PF13806">
    <property type="entry name" value="Rieske_2"/>
    <property type="match status" value="1"/>
</dbReference>
<dbReference type="Proteomes" id="UP000035909">
    <property type="component" value="Unassembled WGS sequence"/>
</dbReference>
<dbReference type="PROSITE" id="PS51300">
    <property type="entry name" value="NIRD"/>
    <property type="match status" value="1"/>
</dbReference>
<dbReference type="GO" id="GO:0008942">
    <property type="term" value="F:nitrite reductase [NAD(P)H] activity"/>
    <property type="evidence" value="ECO:0007669"/>
    <property type="project" value="InterPro"/>
</dbReference>
<accession>A0A0J1HDT7</accession>
<dbReference type="RefSeq" id="WP_047884895.1">
    <property type="nucleotide sequence ID" value="NZ_CP071326.1"/>
</dbReference>
<protein>
    <submittedName>
        <fullName evidence="4">Nitrite reductase</fullName>
    </submittedName>
</protein>
<dbReference type="PANTHER" id="PTHR40562:SF1">
    <property type="entry name" value="NITRITE REDUCTASE (NADH) SMALL SUBUNIT"/>
    <property type="match status" value="1"/>
</dbReference>
<evidence type="ECO:0000313" key="4">
    <source>
        <dbReference type="EMBL" id="KLV09806.1"/>
    </source>
</evidence>
<reference evidence="4 5" key="1">
    <citation type="submission" date="2015-05" db="EMBL/GenBank/DDBJ databases">
        <title>Photobacterium galathea sp. nov.</title>
        <authorList>
            <person name="Machado H."/>
            <person name="Gram L."/>
        </authorList>
    </citation>
    <scope>NUCLEOTIDE SEQUENCE [LARGE SCALE GENOMIC DNA]</scope>
    <source>
        <strain evidence="4 5">DSM 22954</strain>
    </source>
</reference>
<dbReference type="EMBL" id="LDOU01000007">
    <property type="protein sequence ID" value="KLV09806.1"/>
    <property type="molecule type" value="Genomic_DNA"/>
</dbReference>
<gene>
    <name evidence="4" type="ORF">ABT57_08940</name>
</gene>
<comment type="caution">
    <text evidence="4">The sequence shown here is derived from an EMBL/GenBank/DDBJ whole genome shotgun (WGS) entry which is preliminary data.</text>
</comment>
<dbReference type="PATRIC" id="fig|320778.3.peg.1945"/>
<evidence type="ECO:0000259" key="3">
    <source>
        <dbReference type="Pfam" id="PF13806"/>
    </source>
</evidence>
<dbReference type="GO" id="GO:0042128">
    <property type="term" value="P:nitrate assimilation"/>
    <property type="evidence" value="ECO:0007669"/>
    <property type="project" value="UniProtKB-KW"/>
</dbReference>
<dbReference type="SUPFAM" id="SSF50022">
    <property type="entry name" value="ISP domain"/>
    <property type="match status" value="1"/>
</dbReference>
<organism evidence="4 5">
    <name type="scientific">Photobacterium ganghwense</name>
    <dbReference type="NCBI Taxonomy" id="320778"/>
    <lineage>
        <taxon>Bacteria</taxon>
        <taxon>Pseudomonadati</taxon>
        <taxon>Pseudomonadota</taxon>
        <taxon>Gammaproteobacteria</taxon>
        <taxon>Vibrionales</taxon>
        <taxon>Vibrionaceae</taxon>
        <taxon>Photobacterium</taxon>
    </lineage>
</organism>
<dbReference type="CDD" id="cd03529">
    <property type="entry name" value="Rieske_NirD"/>
    <property type="match status" value="1"/>
</dbReference>
<keyword evidence="5" id="KW-1185">Reference proteome</keyword>
<dbReference type="PANTHER" id="PTHR40562">
    <property type="match status" value="1"/>
</dbReference>
<dbReference type="AlphaFoldDB" id="A0A0J1HDT7"/>
<dbReference type="InterPro" id="IPR012748">
    <property type="entry name" value="Rieske-like_NirD"/>
</dbReference>
<feature type="domain" description="Rieske-like [2Fe-2S]" evidence="3">
    <location>
        <begin position="2"/>
        <end position="107"/>
    </location>
</feature>